<dbReference type="EMBL" id="HACG01009675">
    <property type="protein sequence ID" value="CEK56540.1"/>
    <property type="molecule type" value="Transcribed_RNA"/>
</dbReference>
<accession>A0A0B6YM41</accession>
<organism evidence="1">
    <name type="scientific">Arion vulgaris</name>
    <dbReference type="NCBI Taxonomy" id="1028688"/>
    <lineage>
        <taxon>Eukaryota</taxon>
        <taxon>Metazoa</taxon>
        <taxon>Spiralia</taxon>
        <taxon>Lophotrochozoa</taxon>
        <taxon>Mollusca</taxon>
        <taxon>Gastropoda</taxon>
        <taxon>Heterobranchia</taxon>
        <taxon>Euthyneura</taxon>
        <taxon>Panpulmonata</taxon>
        <taxon>Eupulmonata</taxon>
        <taxon>Stylommatophora</taxon>
        <taxon>Helicina</taxon>
        <taxon>Arionoidea</taxon>
        <taxon>Arionidae</taxon>
        <taxon>Arion</taxon>
    </lineage>
</organism>
<feature type="non-terminal residue" evidence="1">
    <location>
        <position position="1"/>
    </location>
</feature>
<protein>
    <submittedName>
        <fullName evidence="1">Uncharacterized protein</fullName>
    </submittedName>
</protein>
<gene>
    <name evidence="1" type="primary">ORF27892</name>
</gene>
<evidence type="ECO:0000313" key="1">
    <source>
        <dbReference type="EMBL" id="CEK56540.1"/>
    </source>
</evidence>
<name>A0A0B6YM41_9EUPU</name>
<sequence length="82" mass="9077">LTSLDLGHLIKMMQPSLLLALMVQTGTVVTTKLKVTISIINAIKQNWYSGYNQAEGDTIIDAIKQCMWKFGSIYFVIDGVAL</sequence>
<proteinExistence type="predicted"/>
<reference evidence="1" key="1">
    <citation type="submission" date="2014-12" db="EMBL/GenBank/DDBJ databases">
        <title>Insight into the proteome of Arion vulgaris.</title>
        <authorList>
            <person name="Aradska J."/>
            <person name="Bulat T."/>
            <person name="Smidak R."/>
            <person name="Sarate P."/>
            <person name="Gangsoo J."/>
            <person name="Sialana F."/>
            <person name="Bilban M."/>
            <person name="Lubec G."/>
        </authorList>
    </citation>
    <scope>NUCLEOTIDE SEQUENCE</scope>
    <source>
        <tissue evidence="1">Skin</tissue>
    </source>
</reference>
<dbReference type="AlphaFoldDB" id="A0A0B6YM41"/>